<dbReference type="VEuPathDB" id="FungiDB:CC1G_15254"/>
<keyword evidence="3" id="KW-1185">Reference proteome</keyword>
<name>D6RPV3_COPC7</name>
<reference evidence="2 3" key="1">
    <citation type="journal article" date="2010" name="Proc. Natl. Acad. Sci. U.S.A.">
        <title>Insights into evolution of multicellular fungi from the assembled chromosomes of the mushroom Coprinopsis cinerea (Coprinus cinereus).</title>
        <authorList>
            <person name="Stajich J.E."/>
            <person name="Wilke S.K."/>
            <person name="Ahren D."/>
            <person name="Au C.H."/>
            <person name="Birren B.W."/>
            <person name="Borodovsky M."/>
            <person name="Burns C."/>
            <person name="Canback B."/>
            <person name="Casselton L.A."/>
            <person name="Cheng C.K."/>
            <person name="Deng J."/>
            <person name="Dietrich F.S."/>
            <person name="Fargo D.C."/>
            <person name="Farman M.L."/>
            <person name="Gathman A.C."/>
            <person name="Goldberg J."/>
            <person name="Guigo R."/>
            <person name="Hoegger P.J."/>
            <person name="Hooker J.B."/>
            <person name="Huggins A."/>
            <person name="James T.Y."/>
            <person name="Kamada T."/>
            <person name="Kilaru S."/>
            <person name="Kodira C."/>
            <person name="Kues U."/>
            <person name="Kupfer D."/>
            <person name="Kwan H.S."/>
            <person name="Lomsadze A."/>
            <person name="Li W."/>
            <person name="Lilly W.W."/>
            <person name="Ma L.J."/>
            <person name="Mackey A.J."/>
            <person name="Manning G."/>
            <person name="Martin F."/>
            <person name="Muraguchi H."/>
            <person name="Natvig D.O."/>
            <person name="Palmerini H."/>
            <person name="Ramesh M.A."/>
            <person name="Rehmeyer C.J."/>
            <person name="Roe B.A."/>
            <person name="Shenoy N."/>
            <person name="Stanke M."/>
            <person name="Ter-Hovhannisyan V."/>
            <person name="Tunlid A."/>
            <person name="Velagapudi R."/>
            <person name="Vision T.J."/>
            <person name="Zeng Q."/>
            <person name="Zolan M.E."/>
            <person name="Pukkila P.J."/>
        </authorList>
    </citation>
    <scope>NUCLEOTIDE SEQUENCE [LARGE SCALE GENOMIC DNA]</scope>
    <source>
        <strain evidence="3">Okayama-7 / 130 / ATCC MYA-4618 / FGSC 9003</strain>
    </source>
</reference>
<comment type="caution">
    <text evidence="2">The sequence shown here is derived from an EMBL/GenBank/DDBJ whole genome shotgun (WGS) entry which is preliminary data.</text>
</comment>
<gene>
    <name evidence="2" type="ORF">CC1G_15254</name>
</gene>
<dbReference type="AlphaFoldDB" id="D6RPV3"/>
<dbReference type="RefSeq" id="XP_002910346.1">
    <property type="nucleotide sequence ID" value="XM_002910300.1"/>
</dbReference>
<dbReference type="Proteomes" id="UP000001861">
    <property type="component" value="Unassembled WGS sequence"/>
</dbReference>
<evidence type="ECO:0000313" key="2">
    <source>
        <dbReference type="EMBL" id="EFI26852.1"/>
    </source>
</evidence>
<dbReference type="EMBL" id="AACS02000010">
    <property type="protein sequence ID" value="EFI26852.1"/>
    <property type="molecule type" value="Genomic_DNA"/>
</dbReference>
<evidence type="ECO:0000313" key="3">
    <source>
        <dbReference type="Proteomes" id="UP000001861"/>
    </source>
</evidence>
<dbReference type="GeneID" id="9378767"/>
<organism evidence="2 3">
    <name type="scientific">Coprinopsis cinerea (strain Okayama-7 / 130 / ATCC MYA-4618 / FGSC 9003)</name>
    <name type="common">Inky cap fungus</name>
    <name type="synonym">Hormographiella aspergillata</name>
    <dbReference type="NCBI Taxonomy" id="240176"/>
    <lineage>
        <taxon>Eukaryota</taxon>
        <taxon>Fungi</taxon>
        <taxon>Dikarya</taxon>
        <taxon>Basidiomycota</taxon>
        <taxon>Agaricomycotina</taxon>
        <taxon>Agaricomycetes</taxon>
        <taxon>Agaricomycetidae</taxon>
        <taxon>Agaricales</taxon>
        <taxon>Agaricineae</taxon>
        <taxon>Psathyrellaceae</taxon>
        <taxon>Coprinopsis</taxon>
    </lineage>
</organism>
<proteinExistence type="predicted"/>
<dbReference type="InParanoid" id="D6RPV3"/>
<accession>D6RPV3</accession>
<evidence type="ECO:0000256" key="1">
    <source>
        <dbReference type="SAM" id="MobiDB-lite"/>
    </source>
</evidence>
<feature type="region of interest" description="Disordered" evidence="1">
    <location>
        <begin position="170"/>
        <end position="189"/>
    </location>
</feature>
<sequence length="424" mass="48374">MTVWLRPFFRFWYKQPHGSKCAVLDTRQRTTCSKRLTYAIRILILVEKTCSARPPICSLVKIGALDGYAPLKVVEDQIGGDGGGINGGLSKEDRKVWLERLERLLQGFGSTLDKGSFATEDHWRIFNTRFGQSSRKKGEVEERFFGGTAKLQGSTTETPNTDFAKRGIFQRGKEEHDRSPPPQTMRTNEKQGLQTWVDGCLVVDHFRSWTALLRSGEEEEKRSEGLQSAWKASWSRIVLMRESVNLFKLSLGLRRGETAIRSMNTLYSFQKDGSTEKLRANVHSLAMDIDEITQSVADEKMKRRIKHVIPELDDGRSGVCSTQLRSWKVEGGLPLYVVKEEEWKKNQARRPSTWKFMFKRRGERGHVHVTFISLSARAGRGRRTEIDWTLDIHTRPHYLRLTCLCGRTTITFPPVPSGAANQLG</sequence>
<dbReference type="KEGG" id="cci:CC1G_15254"/>
<dbReference type="HOGENOM" id="CLU_647253_0_0_1"/>
<protein>
    <submittedName>
        <fullName evidence="2">Uncharacterized protein</fullName>
    </submittedName>
</protein>